<organism evidence="2 3">
    <name type="scientific">Desulfoglaeba alkanexedens ALDC</name>
    <dbReference type="NCBI Taxonomy" id="980445"/>
    <lineage>
        <taxon>Bacteria</taxon>
        <taxon>Pseudomonadati</taxon>
        <taxon>Thermodesulfobacteriota</taxon>
        <taxon>Syntrophobacteria</taxon>
        <taxon>Syntrophobacterales</taxon>
        <taxon>Syntrophobacteraceae</taxon>
        <taxon>Desulfoglaeba</taxon>
    </lineage>
</organism>
<dbReference type="GO" id="GO:0009249">
    <property type="term" value="P:protein lipoylation"/>
    <property type="evidence" value="ECO:0007669"/>
    <property type="project" value="TreeGrafter"/>
</dbReference>
<dbReference type="RefSeq" id="WP_137424001.1">
    <property type="nucleotide sequence ID" value="NZ_CP040098.1"/>
</dbReference>
<evidence type="ECO:0000313" key="3">
    <source>
        <dbReference type="Proteomes" id="UP000298602"/>
    </source>
</evidence>
<sequence length="303" mass="34364">MESKKMHAKTRSKVRAFAIGDELPCVWMKAGVINFKLCDNAYDCLTCSFDKAMSARVADHPEKQVSWREVMREKPYNQKECRHMLSGRVAFRLCGNAYNCNNCEFDQMIEDRELAAAVGVPTIRKVSGFAIADDYYYHAGHTWARVEPGGLIRIGVDDFALRLLGYVTEFRLPRLGAHLEQHRPGWTLRREEKLADFLAPLEGIVVAVNHRVLDTPDLAKRAPYTEGWLLAVEPRNLKQNVQELLIGDSALSWLTDHVHKLESMISAGEPFPLAATGGEVAEDIYGNVRHLQWDTLVKEFLRP</sequence>
<dbReference type="InterPro" id="IPR033753">
    <property type="entry name" value="GCV_H/Fam206"/>
</dbReference>
<dbReference type="InterPro" id="IPR011053">
    <property type="entry name" value="Single_hybrid_motif"/>
</dbReference>
<reference evidence="2 3" key="1">
    <citation type="submission" date="2019-05" db="EMBL/GenBank/DDBJ databases">
        <title>The Complete Genome Sequence of the n-alkane-degrading Desulfoglaeba alkanexedens ALDC reveals multiple alkylsuccinate synthase gene clusters.</title>
        <authorList>
            <person name="Callaghan A.V."/>
            <person name="Davidova I.A."/>
            <person name="Duncan K.E."/>
            <person name="Morris B."/>
            <person name="McInerney M.J."/>
        </authorList>
    </citation>
    <scope>NUCLEOTIDE SEQUENCE [LARGE SCALE GENOMIC DNA]</scope>
    <source>
        <strain evidence="2 3">ALDC</strain>
    </source>
</reference>
<dbReference type="AlphaFoldDB" id="A0A4P8L5I6"/>
<name>A0A4P8L5I6_9BACT</name>
<reference evidence="2 3" key="2">
    <citation type="submission" date="2019-05" db="EMBL/GenBank/DDBJ databases">
        <authorList>
            <person name="Suflita J.M."/>
            <person name="Marks C.R."/>
        </authorList>
    </citation>
    <scope>NUCLEOTIDE SEQUENCE [LARGE SCALE GENOMIC DNA]</scope>
    <source>
        <strain evidence="2 3">ALDC</strain>
    </source>
</reference>
<dbReference type="SUPFAM" id="SSF51230">
    <property type="entry name" value="Single hybrid motif"/>
    <property type="match status" value="1"/>
</dbReference>
<keyword evidence="3" id="KW-1185">Reference proteome</keyword>
<proteinExistence type="predicted"/>
<dbReference type="GO" id="GO:0005960">
    <property type="term" value="C:glycine cleavage complex"/>
    <property type="evidence" value="ECO:0007669"/>
    <property type="project" value="InterPro"/>
</dbReference>
<dbReference type="Proteomes" id="UP000298602">
    <property type="component" value="Chromosome"/>
</dbReference>
<dbReference type="KEGG" id="dax:FDQ92_07515"/>
<dbReference type="Pfam" id="PF01597">
    <property type="entry name" value="GCV_H"/>
    <property type="match status" value="1"/>
</dbReference>
<dbReference type="PANTHER" id="PTHR11715:SF3">
    <property type="entry name" value="GLYCINE CLEAVAGE SYSTEM H PROTEIN-RELATED"/>
    <property type="match status" value="1"/>
</dbReference>
<dbReference type="EMBL" id="CP040098">
    <property type="protein sequence ID" value="QCQ22032.1"/>
    <property type="molecule type" value="Genomic_DNA"/>
</dbReference>
<evidence type="ECO:0000313" key="2">
    <source>
        <dbReference type="EMBL" id="QCQ22032.1"/>
    </source>
</evidence>
<evidence type="ECO:0000256" key="1">
    <source>
        <dbReference type="ARBA" id="ARBA00022823"/>
    </source>
</evidence>
<dbReference type="Gene3D" id="2.40.50.100">
    <property type="match status" value="1"/>
</dbReference>
<dbReference type="GO" id="GO:0019464">
    <property type="term" value="P:glycine decarboxylation via glycine cleavage system"/>
    <property type="evidence" value="ECO:0007669"/>
    <property type="project" value="InterPro"/>
</dbReference>
<dbReference type="OrthoDB" id="5522904at2"/>
<keyword evidence="1" id="KW-0450">Lipoyl</keyword>
<dbReference type="CDD" id="cd06848">
    <property type="entry name" value="GCS_H"/>
    <property type="match status" value="1"/>
</dbReference>
<accession>A0A4P8L5I6</accession>
<dbReference type="GO" id="GO:0005829">
    <property type="term" value="C:cytosol"/>
    <property type="evidence" value="ECO:0007669"/>
    <property type="project" value="TreeGrafter"/>
</dbReference>
<gene>
    <name evidence="2" type="ORF">FDQ92_07515</name>
</gene>
<dbReference type="InterPro" id="IPR002930">
    <property type="entry name" value="GCV_H"/>
</dbReference>
<protein>
    <submittedName>
        <fullName evidence="2">Glycine cleavage system protein H</fullName>
    </submittedName>
</protein>
<dbReference type="PANTHER" id="PTHR11715">
    <property type="entry name" value="GLYCINE CLEAVAGE SYSTEM H PROTEIN"/>
    <property type="match status" value="1"/>
</dbReference>